<dbReference type="Gene3D" id="3.30.450.20">
    <property type="entry name" value="PAS domain"/>
    <property type="match status" value="1"/>
</dbReference>
<sequence length="316" mass="36237">MSNEDLDSFYTFLDHLPIATLVIWFEQPESGDLNAQKIQHVNLKYLNTIGYPLSATPDSACWMDLAYPEPEYRQQIMEKWQADSAKAMQRNEVTAKEVVRIRCFDGRERVFEVFSEVRSTIRPNYYIISFIDITDMTTELEGLKRQSIMDQLTGTYNQHYLLQRANQEIDRALSTGSGFSVMMADLDFFKMVNDRYGHQCGDYVLLTTAEIFRKVLGNLDCLARWNGSDFVILMREENPEIARKIIQRAWQSLRAHSFEWQSHSFAMTITVGITAFQVGDVADSLLERADYALQRGKQVGGDIIFIETGAGINSTV</sequence>
<proteinExistence type="predicted"/>
<dbReference type="SMART" id="SM00267">
    <property type="entry name" value="GGDEF"/>
    <property type="match status" value="1"/>
</dbReference>
<dbReference type="CDD" id="cd01949">
    <property type="entry name" value="GGDEF"/>
    <property type="match status" value="1"/>
</dbReference>
<dbReference type="GO" id="GO:1902201">
    <property type="term" value="P:negative regulation of bacterial-type flagellum-dependent cell motility"/>
    <property type="evidence" value="ECO:0007669"/>
    <property type="project" value="TreeGrafter"/>
</dbReference>
<dbReference type="EMBL" id="RQXV01000003">
    <property type="protein sequence ID" value="RRC99921.1"/>
    <property type="molecule type" value="Genomic_DNA"/>
</dbReference>
<dbReference type="InterPro" id="IPR029787">
    <property type="entry name" value="Nucleotide_cyclase"/>
</dbReference>
<dbReference type="InterPro" id="IPR043128">
    <property type="entry name" value="Rev_trsase/Diguanyl_cyclase"/>
</dbReference>
<comment type="catalytic activity">
    <reaction evidence="2">
        <text>2 GTP = 3',3'-c-di-GMP + 2 diphosphate</text>
        <dbReference type="Rhea" id="RHEA:24898"/>
        <dbReference type="ChEBI" id="CHEBI:33019"/>
        <dbReference type="ChEBI" id="CHEBI:37565"/>
        <dbReference type="ChEBI" id="CHEBI:58805"/>
        <dbReference type="EC" id="2.7.7.65"/>
    </reaction>
</comment>
<accession>A0A3P1SRW8</accession>
<dbReference type="PANTHER" id="PTHR45138">
    <property type="entry name" value="REGULATORY COMPONENTS OF SENSORY TRANSDUCTION SYSTEM"/>
    <property type="match status" value="1"/>
</dbReference>
<dbReference type="Pfam" id="PF00990">
    <property type="entry name" value="GGDEF"/>
    <property type="match status" value="1"/>
</dbReference>
<evidence type="ECO:0000259" key="3">
    <source>
        <dbReference type="PROSITE" id="PS50887"/>
    </source>
</evidence>
<dbReference type="AlphaFoldDB" id="A0A3P1SRW8"/>
<comment type="caution">
    <text evidence="4">The sequence shown here is derived from an EMBL/GenBank/DDBJ whole genome shotgun (WGS) entry which is preliminary data.</text>
</comment>
<dbReference type="NCBIfam" id="TIGR00254">
    <property type="entry name" value="GGDEF"/>
    <property type="match status" value="1"/>
</dbReference>
<evidence type="ECO:0000313" key="4">
    <source>
        <dbReference type="EMBL" id="RRC99921.1"/>
    </source>
</evidence>
<feature type="domain" description="GGDEF" evidence="3">
    <location>
        <begin position="177"/>
        <end position="309"/>
    </location>
</feature>
<gene>
    <name evidence="4" type="ORF">EHS89_06780</name>
</gene>
<evidence type="ECO:0000256" key="1">
    <source>
        <dbReference type="ARBA" id="ARBA00012528"/>
    </source>
</evidence>
<dbReference type="InterPro" id="IPR000160">
    <property type="entry name" value="GGDEF_dom"/>
</dbReference>
<dbReference type="GO" id="GO:0043709">
    <property type="term" value="P:cell adhesion involved in single-species biofilm formation"/>
    <property type="evidence" value="ECO:0007669"/>
    <property type="project" value="TreeGrafter"/>
</dbReference>
<dbReference type="PROSITE" id="PS50887">
    <property type="entry name" value="GGDEF"/>
    <property type="match status" value="1"/>
</dbReference>
<evidence type="ECO:0000256" key="2">
    <source>
        <dbReference type="ARBA" id="ARBA00034247"/>
    </source>
</evidence>
<dbReference type="Gene3D" id="3.30.70.270">
    <property type="match status" value="1"/>
</dbReference>
<organism evidence="4 5">
    <name type="scientific">Amphritea balenae</name>
    <dbReference type="NCBI Taxonomy" id="452629"/>
    <lineage>
        <taxon>Bacteria</taxon>
        <taxon>Pseudomonadati</taxon>
        <taxon>Pseudomonadota</taxon>
        <taxon>Gammaproteobacteria</taxon>
        <taxon>Oceanospirillales</taxon>
        <taxon>Oceanospirillaceae</taxon>
        <taxon>Amphritea</taxon>
    </lineage>
</organism>
<dbReference type="GO" id="GO:0005886">
    <property type="term" value="C:plasma membrane"/>
    <property type="evidence" value="ECO:0007669"/>
    <property type="project" value="TreeGrafter"/>
</dbReference>
<dbReference type="Proteomes" id="UP000267535">
    <property type="component" value="Unassembled WGS sequence"/>
</dbReference>
<dbReference type="SUPFAM" id="SSF55073">
    <property type="entry name" value="Nucleotide cyclase"/>
    <property type="match status" value="1"/>
</dbReference>
<dbReference type="GO" id="GO:0052621">
    <property type="term" value="F:diguanylate cyclase activity"/>
    <property type="evidence" value="ECO:0007669"/>
    <property type="project" value="UniProtKB-EC"/>
</dbReference>
<dbReference type="PANTHER" id="PTHR45138:SF9">
    <property type="entry name" value="DIGUANYLATE CYCLASE DGCM-RELATED"/>
    <property type="match status" value="1"/>
</dbReference>
<protein>
    <recommendedName>
        <fullName evidence="1">diguanylate cyclase</fullName>
        <ecNumber evidence="1">2.7.7.65</ecNumber>
    </recommendedName>
</protein>
<dbReference type="RefSeq" id="WP_124925391.1">
    <property type="nucleotide sequence ID" value="NZ_BMOH01000005.1"/>
</dbReference>
<dbReference type="InterPro" id="IPR050469">
    <property type="entry name" value="Diguanylate_Cyclase"/>
</dbReference>
<reference evidence="4 5" key="1">
    <citation type="submission" date="2018-11" db="EMBL/GenBank/DDBJ databases">
        <title>The draft genome sequence of Amphritea balenae JAMM 1525T.</title>
        <authorList>
            <person name="Fang Z."/>
            <person name="Zhang Y."/>
            <person name="Han X."/>
        </authorList>
    </citation>
    <scope>NUCLEOTIDE SEQUENCE [LARGE SCALE GENOMIC DNA]</scope>
    <source>
        <strain evidence="4 5">JAMM 1525</strain>
    </source>
</reference>
<dbReference type="OrthoDB" id="9812260at2"/>
<evidence type="ECO:0000313" key="5">
    <source>
        <dbReference type="Proteomes" id="UP000267535"/>
    </source>
</evidence>
<name>A0A3P1SRW8_9GAMM</name>
<dbReference type="EC" id="2.7.7.65" evidence="1"/>
<keyword evidence="5" id="KW-1185">Reference proteome</keyword>